<dbReference type="EMBL" id="RBAL01000029">
    <property type="protein sequence ID" value="RKN37006.1"/>
    <property type="molecule type" value="Genomic_DNA"/>
</dbReference>
<protein>
    <submittedName>
        <fullName evidence="6">Pyridoxal-phosphate dependent enzyme</fullName>
    </submittedName>
</protein>
<dbReference type="GO" id="GO:0009097">
    <property type="term" value="P:isoleucine biosynthetic process"/>
    <property type="evidence" value="ECO:0007669"/>
    <property type="project" value="TreeGrafter"/>
</dbReference>
<proteinExistence type="predicted"/>
<organism evidence="6 7">
    <name type="scientific">Streptomyces hoynatensis</name>
    <dbReference type="NCBI Taxonomy" id="1141874"/>
    <lineage>
        <taxon>Bacteria</taxon>
        <taxon>Bacillati</taxon>
        <taxon>Actinomycetota</taxon>
        <taxon>Actinomycetes</taxon>
        <taxon>Kitasatosporales</taxon>
        <taxon>Streptomycetaceae</taxon>
        <taxon>Streptomyces</taxon>
    </lineage>
</organism>
<dbReference type="AlphaFoldDB" id="A0A3A9YPD2"/>
<gene>
    <name evidence="6" type="ORF">D7294_29240</name>
</gene>
<dbReference type="Pfam" id="PF00291">
    <property type="entry name" value="PALP"/>
    <property type="match status" value="1"/>
</dbReference>
<keyword evidence="7" id="KW-1185">Reference proteome</keyword>
<dbReference type="GO" id="GO:0006565">
    <property type="term" value="P:L-serine catabolic process"/>
    <property type="evidence" value="ECO:0007669"/>
    <property type="project" value="TreeGrafter"/>
</dbReference>
<dbReference type="GO" id="GO:0006567">
    <property type="term" value="P:L-threonine catabolic process"/>
    <property type="evidence" value="ECO:0007669"/>
    <property type="project" value="TreeGrafter"/>
</dbReference>
<feature type="domain" description="Tryptophan synthase beta chain-like PALP" evidence="5">
    <location>
        <begin position="73"/>
        <end position="323"/>
    </location>
</feature>
<dbReference type="InterPro" id="IPR036052">
    <property type="entry name" value="TrpB-like_PALP_sf"/>
</dbReference>
<evidence type="ECO:0000256" key="3">
    <source>
        <dbReference type="ARBA" id="ARBA00023239"/>
    </source>
</evidence>
<comment type="cofactor">
    <cofactor evidence="1">
        <name>pyridoxal 5'-phosphate</name>
        <dbReference type="ChEBI" id="CHEBI:597326"/>
    </cofactor>
</comment>
<evidence type="ECO:0000256" key="2">
    <source>
        <dbReference type="ARBA" id="ARBA00022898"/>
    </source>
</evidence>
<keyword evidence="2" id="KW-0663">Pyridoxal phosphate</keyword>
<feature type="region of interest" description="Disordered" evidence="4">
    <location>
        <begin position="1"/>
        <end position="55"/>
    </location>
</feature>
<sequence>MREPAGQGQGPGVRHQSLGSRRPVAGRPGGGRRGAPRRARRRTARRAAMSVAERGRLQPVHTRVVEVGPHGWRAVWVKDETRQISGAFKYRGNAHRVAGLPAGAEVVTASTGNHAAGLACAAAERGLPVRVFVPRTAPLAKRRRIAGAGAEVSLVQGSYDDCEAVARAYAAERAAVFVHSFDDPGIIEGHRSLYREVGEETGPPDVAFVPVGGGGLVTAGIAEWGEGPTRLVGVEYRAAPAMKLSLEAGRRVRLDEARGMPEGLLVRRIGARPFEACLAYGLEVRTVDDRALHRAMRTLWSEAGIRAEGAGAAAFAAALQAPDPRRVALCVVSGGNVDDRVWNDCLLG</sequence>
<dbReference type="GO" id="GO:0004794">
    <property type="term" value="F:threonine deaminase activity"/>
    <property type="evidence" value="ECO:0007669"/>
    <property type="project" value="TreeGrafter"/>
</dbReference>
<dbReference type="Proteomes" id="UP000272474">
    <property type="component" value="Unassembled WGS sequence"/>
</dbReference>
<dbReference type="InterPro" id="IPR001926">
    <property type="entry name" value="TrpB-like_PALP"/>
</dbReference>
<dbReference type="SUPFAM" id="SSF53686">
    <property type="entry name" value="Tryptophan synthase beta subunit-like PLP-dependent enzymes"/>
    <property type="match status" value="1"/>
</dbReference>
<dbReference type="Gene3D" id="3.40.50.1100">
    <property type="match status" value="2"/>
</dbReference>
<dbReference type="InterPro" id="IPR050147">
    <property type="entry name" value="Ser/Thr_Dehydratase"/>
</dbReference>
<evidence type="ECO:0000313" key="6">
    <source>
        <dbReference type="EMBL" id="RKN37006.1"/>
    </source>
</evidence>
<accession>A0A3A9YPD2</accession>
<dbReference type="PANTHER" id="PTHR48078">
    <property type="entry name" value="THREONINE DEHYDRATASE, MITOCHONDRIAL-RELATED"/>
    <property type="match status" value="1"/>
</dbReference>
<evidence type="ECO:0000313" key="7">
    <source>
        <dbReference type="Proteomes" id="UP000272474"/>
    </source>
</evidence>
<feature type="compositionally biased region" description="Basic residues" evidence="4">
    <location>
        <begin position="34"/>
        <end position="45"/>
    </location>
</feature>
<evidence type="ECO:0000256" key="4">
    <source>
        <dbReference type="SAM" id="MobiDB-lite"/>
    </source>
</evidence>
<dbReference type="GO" id="GO:0003941">
    <property type="term" value="F:L-serine ammonia-lyase activity"/>
    <property type="evidence" value="ECO:0007669"/>
    <property type="project" value="TreeGrafter"/>
</dbReference>
<evidence type="ECO:0000259" key="5">
    <source>
        <dbReference type="Pfam" id="PF00291"/>
    </source>
</evidence>
<reference evidence="6 7" key="1">
    <citation type="journal article" date="2014" name="Int. J. Syst. Evol. Microbiol.">
        <title>Streptomyces hoynatensis sp. nov., isolated from deep marine sediment.</title>
        <authorList>
            <person name="Veyisoglu A."/>
            <person name="Sahin N."/>
        </authorList>
    </citation>
    <scope>NUCLEOTIDE SEQUENCE [LARGE SCALE GENOMIC DNA]</scope>
    <source>
        <strain evidence="6 7">KCTC 29097</strain>
    </source>
</reference>
<dbReference type="PANTHER" id="PTHR48078:SF6">
    <property type="entry name" value="L-THREONINE DEHYDRATASE CATABOLIC TDCB"/>
    <property type="match status" value="1"/>
</dbReference>
<comment type="caution">
    <text evidence="6">The sequence shown here is derived from an EMBL/GenBank/DDBJ whole genome shotgun (WGS) entry which is preliminary data.</text>
</comment>
<name>A0A3A9YPD2_9ACTN</name>
<keyword evidence="3" id="KW-0456">Lyase</keyword>
<evidence type="ECO:0000256" key="1">
    <source>
        <dbReference type="ARBA" id="ARBA00001933"/>
    </source>
</evidence>